<sequence length="154" mass="18065">MITPESPKVNISFSLFNKGLQFNHLFIFSSWHFDYTTNMKKYNRFLYIFCFLFLLAFHVNAAPQLEIDEDHDEVMHAVQQGLIQPFSALQEKVAKQLNGRIIKVELDEDDDVWVYELKLIDPNNNIVKVEYEARTLTIIEIKGRGLENIIKVNE</sequence>
<comment type="caution">
    <text evidence="3">The sequence shown here is derived from an EMBL/GenBank/DDBJ whole genome shotgun (WGS) entry which is preliminary data.</text>
</comment>
<dbReference type="Pfam" id="PF03413">
    <property type="entry name" value="PepSY"/>
    <property type="match status" value="1"/>
</dbReference>
<feature type="domain" description="PepSY" evidence="2">
    <location>
        <begin position="90"/>
        <end position="141"/>
    </location>
</feature>
<keyword evidence="1" id="KW-0472">Membrane</keyword>
<reference evidence="3 4" key="1">
    <citation type="submission" date="2006-03" db="EMBL/GenBank/DDBJ databases">
        <authorList>
            <person name="Bartlett D.H."/>
            <person name="Valle G."/>
            <person name="Lauro F.M."/>
            <person name="Vezzi A."/>
            <person name="Simonato F."/>
            <person name="Eloe E."/>
            <person name="Vitulo N."/>
            <person name="Stratton T.K."/>
            <person name="D'angelo M."/>
            <person name="Ferriera S."/>
            <person name="Johnson J."/>
            <person name="Kravitz S."/>
            <person name="Beeson K."/>
            <person name="Sutton G."/>
            <person name="Rogers Y."/>
            <person name="Friedman R."/>
            <person name="Frazier M."/>
            <person name="Venter J.C."/>
        </authorList>
    </citation>
    <scope>NUCLEOTIDE SEQUENCE [LARGE SCALE GENOMIC DNA]</scope>
    <source>
        <strain evidence="3 4">3TCK</strain>
    </source>
</reference>
<keyword evidence="1" id="KW-0812">Transmembrane</keyword>
<organism evidence="3 4">
    <name type="scientific">Photobacterium profundum 3TCK</name>
    <dbReference type="NCBI Taxonomy" id="314280"/>
    <lineage>
        <taxon>Bacteria</taxon>
        <taxon>Pseudomonadati</taxon>
        <taxon>Pseudomonadota</taxon>
        <taxon>Gammaproteobacteria</taxon>
        <taxon>Vibrionales</taxon>
        <taxon>Vibrionaceae</taxon>
        <taxon>Photobacterium</taxon>
    </lineage>
</organism>
<protein>
    <recommendedName>
        <fullName evidence="2">PepSY domain-containing protein</fullName>
    </recommendedName>
</protein>
<dbReference type="AlphaFoldDB" id="Q1YXS5"/>
<keyword evidence="1" id="KW-1133">Transmembrane helix</keyword>
<dbReference type="Gene3D" id="3.10.450.40">
    <property type="match status" value="1"/>
</dbReference>
<evidence type="ECO:0000256" key="1">
    <source>
        <dbReference type="SAM" id="Phobius"/>
    </source>
</evidence>
<dbReference type="InterPro" id="IPR025711">
    <property type="entry name" value="PepSY"/>
</dbReference>
<dbReference type="EMBL" id="AAPH01000041">
    <property type="protein sequence ID" value="EAS41066.1"/>
    <property type="molecule type" value="Genomic_DNA"/>
</dbReference>
<evidence type="ECO:0000259" key="2">
    <source>
        <dbReference type="Pfam" id="PF03413"/>
    </source>
</evidence>
<dbReference type="Proteomes" id="UP000003789">
    <property type="component" value="Unassembled WGS sequence"/>
</dbReference>
<evidence type="ECO:0000313" key="3">
    <source>
        <dbReference type="EMBL" id="EAS41066.1"/>
    </source>
</evidence>
<feature type="transmembrane region" description="Helical" evidence="1">
    <location>
        <begin position="45"/>
        <end position="62"/>
    </location>
</feature>
<dbReference type="HOGENOM" id="CLU_143489_0_0_6"/>
<name>Q1YXS5_9GAMM</name>
<gene>
    <name evidence="3" type="ORF">P3TCK_10008</name>
</gene>
<evidence type="ECO:0000313" key="4">
    <source>
        <dbReference type="Proteomes" id="UP000003789"/>
    </source>
</evidence>
<accession>Q1YXS5</accession>
<proteinExistence type="predicted"/>